<evidence type="ECO:0000256" key="7">
    <source>
        <dbReference type="ARBA" id="ARBA00022779"/>
    </source>
</evidence>
<dbReference type="InterPro" id="IPR001543">
    <property type="entry name" value="FliN-like_C"/>
</dbReference>
<evidence type="ECO:0000256" key="1">
    <source>
        <dbReference type="ARBA" id="ARBA00004117"/>
    </source>
</evidence>
<keyword evidence="8" id="KW-0472">Membrane</keyword>
<dbReference type="InterPro" id="IPR001689">
    <property type="entry name" value="Flag_FliM"/>
</dbReference>
<evidence type="ECO:0000256" key="3">
    <source>
        <dbReference type="ARBA" id="ARBA00011049"/>
    </source>
</evidence>
<keyword evidence="5" id="KW-1003">Cell membrane</keyword>
<dbReference type="NCBIfam" id="TIGR01397">
    <property type="entry name" value="fliM_switch"/>
    <property type="match status" value="1"/>
</dbReference>
<dbReference type="EMBL" id="MAEL01000054">
    <property type="protein sequence ID" value="KAF1302035.1"/>
    <property type="molecule type" value="Genomic_DNA"/>
</dbReference>
<evidence type="ECO:0000256" key="5">
    <source>
        <dbReference type="ARBA" id="ARBA00022475"/>
    </source>
</evidence>
<dbReference type="InterPro" id="IPR028976">
    <property type="entry name" value="CheC-like_sf"/>
</dbReference>
<keyword evidence="12" id="KW-0282">Flagellum</keyword>
<proteinExistence type="inferred from homology"/>
<keyword evidence="12" id="KW-0966">Cell projection</keyword>
<accession>A0ABQ6YXH7</accession>
<dbReference type="InterPro" id="IPR036429">
    <property type="entry name" value="SpoA-like_sf"/>
</dbReference>
<dbReference type="Gene3D" id="3.40.1550.10">
    <property type="entry name" value="CheC-like"/>
    <property type="match status" value="1"/>
</dbReference>
<evidence type="ECO:0000256" key="9">
    <source>
        <dbReference type="ARBA" id="ARBA00023143"/>
    </source>
</evidence>
<dbReference type="RefSeq" id="WP_161903016.1">
    <property type="nucleotide sequence ID" value="NZ_MAEL01000054.1"/>
</dbReference>
<organism evidence="12 13">
    <name type="scientific">Candidatus Enterococcus willemsii</name>
    <dbReference type="NCBI Taxonomy" id="1857215"/>
    <lineage>
        <taxon>Bacteria</taxon>
        <taxon>Bacillati</taxon>
        <taxon>Bacillota</taxon>
        <taxon>Bacilli</taxon>
        <taxon>Lactobacillales</taxon>
        <taxon>Enterococcaceae</taxon>
        <taxon>Enterococcus</taxon>
    </lineage>
</organism>
<evidence type="ECO:0000313" key="13">
    <source>
        <dbReference type="Proteomes" id="UP000782705"/>
    </source>
</evidence>
<keyword evidence="6" id="KW-0145">Chemotaxis</keyword>
<evidence type="ECO:0000259" key="11">
    <source>
        <dbReference type="Pfam" id="PF01052"/>
    </source>
</evidence>
<evidence type="ECO:0000256" key="6">
    <source>
        <dbReference type="ARBA" id="ARBA00022500"/>
    </source>
</evidence>
<sequence length="338" mass="38770">MDQVLSQQEIDRLLNAMSSGEIDQETVEEENEQSKIKNYDFRRPTKLSKEYINTLHMIFEDFSKMGSNAMSTLLRTNVNFQLAAIEQISYDEFIHSIPKFTLLGLLQSKPLNGIQIIEMNPQLCMLLVELLCGGMEIHQQQGVLDEQLEKKTFTDIEIAVLEEVMSQLTASFKNSWKDIVELSTVMEGMDTNPQLLQNMSPNEPVVLVTFTVKIFKVQTFINICIPYVFFEGIIDKLSFRNWFDSNQTSNQEDSEELQRSLNSVQLELEVLLGEAQMNLSDFLHLAPGDVVKLDRKITDPLDTFIEGKPFYRVIPGKKNDQLAIELIDKLEGDQEENE</sequence>
<comment type="subcellular location">
    <subcellularLocation>
        <location evidence="1">Bacterial flagellum basal body</location>
    </subcellularLocation>
    <subcellularLocation>
        <location evidence="2">Cell membrane</location>
        <topology evidence="2">Peripheral membrane protein</topology>
    </subcellularLocation>
</comment>
<evidence type="ECO:0000256" key="8">
    <source>
        <dbReference type="ARBA" id="ARBA00023136"/>
    </source>
</evidence>
<dbReference type="Proteomes" id="UP000782705">
    <property type="component" value="Unassembled WGS sequence"/>
</dbReference>
<comment type="similarity">
    <text evidence="3">Belongs to the FliM family.</text>
</comment>
<comment type="caution">
    <text evidence="12">The sequence shown here is derived from an EMBL/GenBank/DDBJ whole genome shotgun (WGS) entry which is preliminary data.</text>
</comment>
<dbReference type="PANTHER" id="PTHR30034">
    <property type="entry name" value="FLAGELLAR MOTOR SWITCH PROTEIN FLIM"/>
    <property type="match status" value="1"/>
</dbReference>
<evidence type="ECO:0000256" key="2">
    <source>
        <dbReference type="ARBA" id="ARBA00004202"/>
    </source>
</evidence>
<name>A0ABQ6YXH7_9ENTE</name>
<keyword evidence="13" id="KW-1185">Reference proteome</keyword>
<dbReference type="SUPFAM" id="SSF101801">
    <property type="entry name" value="Surface presentation of antigens (SPOA)"/>
    <property type="match status" value="1"/>
</dbReference>
<evidence type="ECO:0000256" key="10">
    <source>
        <dbReference type="NCBIfam" id="TIGR01397"/>
    </source>
</evidence>
<dbReference type="SUPFAM" id="SSF103039">
    <property type="entry name" value="CheC-like"/>
    <property type="match status" value="1"/>
</dbReference>
<reference evidence="12 13" key="1">
    <citation type="submission" date="2016-06" db="EMBL/GenBank/DDBJ databases">
        <title>Four novel species of enterococci isolated from chicken manure.</title>
        <authorList>
            <person name="Van Tyne D."/>
        </authorList>
    </citation>
    <scope>NUCLEOTIDE SEQUENCE [LARGE SCALE GENOMIC DNA]</scope>
    <source>
        <strain evidence="12 13">CU12B</strain>
    </source>
</reference>
<keyword evidence="9" id="KW-0975">Bacterial flagellum</keyword>
<feature type="domain" description="Flagellar motor switch protein FliN-like C-terminal" evidence="11">
    <location>
        <begin position="260"/>
        <end position="330"/>
    </location>
</feature>
<dbReference type="Gene3D" id="2.30.330.10">
    <property type="entry name" value="SpoA-like"/>
    <property type="match status" value="1"/>
</dbReference>
<dbReference type="PIRSF" id="PIRSF002888">
    <property type="entry name" value="FliM"/>
    <property type="match status" value="1"/>
</dbReference>
<protein>
    <recommendedName>
        <fullName evidence="4 10">Flagellar motor switch protein FliM</fullName>
    </recommendedName>
</protein>
<dbReference type="PRINTS" id="PR00955">
    <property type="entry name" value="FLGMOTORFLIM"/>
</dbReference>
<dbReference type="CDD" id="cd17908">
    <property type="entry name" value="FliM"/>
    <property type="match status" value="1"/>
</dbReference>
<keyword evidence="12" id="KW-0969">Cilium</keyword>
<keyword evidence="7" id="KW-0283">Flagellar rotation</keyword>
<dbReference type="Pfam" id="PF01052">
    <property type="entry name" value="FliMN_C"/>
    <property type="match status" value="1"/>
</dbReference>
<gene>
    <name evidence="12" type="ORF">BAU17_01305</name>
</gene>
<evidence type="ECO:0000313" key="12">
    <source>
        <dbReference type="EMBL" id="KAF1302035.1"/>
    </source>
</evidence>
<dbReference type="PANTHER" id="PTHR30034:SF6">
    <property type="entry name" value="YOP PROTEINS TRANSLOCATION PROTEIN Q"/>
    <property type="match status" value="1"/>
</dbReference>
<evidence type="ECO:0000256" key="4">
    <source>
        <dbReference type="ARBA" id="ARBA00021898"/>
    </source>
</evidence>
<dbReference type="Pfam" id="PF02154">
    <property type="entry name" value="FliM"/>
    <property type="match status" value="1"/>
</dbReference>